<feature type="signal peptide" evidence="1">
    <location>
        <begin position="1"/>
        <end position="28"/>
    </location>
</feature>
<evidence type="ECO:0000313" key="3">
    <source>
        <dbReference type="EMBL" id="MBA1375125.1"/>
    </source>
</evidence>
<keyword evidence="4" id="KW-1185">Reference proteome</keyword>
<dbReference type="InterPro" id="IPR025388">
    <property type="entry name" value="Alginate_export_dom"/>
</dbReference>
<dbReference type="Pfam" id="PF13372">
    <property type="entry name" value="Alginate_exp"/>
    <property type="match status" value="1"/>
</dbReference>
<dbReference type="EMBL" id="VDES01000002">
    <property type="protein sequence ID" value="MBA1375125.1"/>
    <property type="molecule type" value="Genomic_DNA"/>
</dbReference>
<proteinExistence type="predicted"/>
<accession>A0A7V8U973</accession>
<dbReference type="AlphaFoldDB" id="A0A7V8U973"/>
<evidence type="ECO:0000313" key="4">
    <source>
        <dbReference type="Proteomes" id="UP000589292"/>
    </source>
</evidence>
<comment type="caution">
    <text evidence="3">The sequence shown here is derived from an EMBL/GenBank/DDBJ whole genome shotgun (WGS) entry which is preliminary data.</text>
</comment>
<reference evidence="3 4" key="1">
    <citation type="journal article" date="1994" name="Int. J. Syst. Bacteriol.">
        <title>Phylogenetic positions of novel aerobic, bacteriochlorophyll a-containing bacteria and description of Roseococcus thiosulfatophilus gen. nov., sp. nov., Erythromicrobium ramosum gen. nov., sp. nov., and Erythrobacter litoralis sp. nov.</title>
        <authorList>
            <person name="Yurkov V."/>
            <person name="Stackebrandt E."/>
            <person name="Holmes A."/>
            <person name="Fuerst J.A."/>
            <person name="Hugenholtz P."/>
            <person name="Golecki J."/>
            <person name="Gad'on N."/>
            <person name="Gorlenko V.M."/>
            <person name="Kompantseva E.I."/>
            <person name="Drews G."/>
        </authorList>
    </citation>
    <scope>NUCLEOTIDE SEQUENCE [LARGE SCALE GENOMIC DNA]</scope>
    <source>
        <strain evidence="3 4">KR-99</strain>
    </source>
</reference>
<gene>
    <name evidence="3" type="ORF">FG486_12315</name>
</gene>
<dbReference type="RefSeq" id="WP_181267712.1">
    <property type="nucleotide sequence ID" value="NZ_VDES01000002.1"/>
</dbReference>
<feature type="chain" id="PRO_5031544761" description="Alginate export domain-containing protein" evidence="1">
    <location>
        <begin position="29"/>
        <end position="429"/>
    </location>
</feature>
<organism evidence="3 4">
    <name type="scientific">Sphingomonas ursincola</name>
    <dbReference type="NCBI Taxonomy" id="56361"/>
    <lineage>
        <taxon>Bacteria</taxon>
        <taxon>Pseudomonadati</taxon>
        <taxon>Pseudomonadota</taxon>
        <taxon>Alphaproteobacteria</taxon>
        <taxon>Sphingomonadales</taxon>
        <taxon>Sphingomonadaceae</taxon>
        <taxon>Sphingomonas</taxon>
    </lineage>
</organism>
<dbReference type="InterPro" id="IPR053728">
    <property type="entry name" value="Alginate_Permeability_Chnl"/>
</dbReference>
<dbReference type="Proteomes" id="UP000589292">
    <property type="component" value="Unassembled WGS sequence"/>
</dbReference>
<keyword evidence="1" id="KW-0732">Signal</keyword>
<protein>
    <recommendedName>
        <fullName evidence="2">Alginate export domain-containing protein</fullName>
    </recommendedName>
</protein>
<dbReference type="Gene3D" id="2.40.160.100">
    <property type="match status" value="1"/>
</dbReference>
<sequence length="429" mass="46647">MSRSRLPWRVATALVAWMAAPGPLPALAQDGPEAVSTSVTGEARLRHEAYARPEWGNAPDDGYLWLRVIPMVKAEAGPVGVVVQPILAYARGVAGGAGPVDRTGIDLAQAYADLTLPLDDRTRFGVRGGRALIALGSERLVGKRYGPNVPQPFDGLQVNLARGAARLDLLHVWATEIGPGDFDDGSVRRRRLRSAYLTMEPAPNVHFDFYWIGYADRAARFGGIGGREERDTFGLRMSGQRGRLAWNWETMIQRGHFAGQGVRAWSQATETSVRFPQTPLSPQLRLRANIASGDRSPTDRRLGSFNAMFPKGRYFGELTPLGPRNIVNVNPGIVLDPGSGVQVEINLAAFWRASRFDGIYDLSGRELREPGTARARHIGNLAEIGLSVDLPRGLSFAASAGAFTAGPFIEQTGSSGTIWMAGTEMTWRF</sequence>
<feature type="domain" description="Alginate export" evidence="2">
    <location>
        <begin position="38"/>
        <end position="415"/>
    </location>
</feature>
<name>A0A7V8U973_9SPHN</name>
<evidence type="ECO:0000256" key="1">
    <source>
        <dbReference type="SAM" id="SignalP"/>
    </source>
</evidence>
<evidence type="ECO:0000259" key="2">
    <source>
        <dbReference type="Pfam" id="PF13372"/>
    </source>
</evidence>